<reference evidence="5 6" key="1">
    <citation type="submission" date="2017-12" db="EMBL/GenBank/DDBJ databases">
        <authorList>
            <person name="Hurst M.R.H."/>
        </authorList>
    </citation>
    <scope>NUCLEOTIDE SEQUENCE [LARGE SCALE GENOMIC DNA]</scope>
    <source>
        <strain evidence="5 6">SY-3-19</strain>
    </source>
</reference>
<dbReference type="InterPro" id="IPR015358">
    <property type="entry name" value="Tscrpt_reg_MerR_DNA-bd"/>
</dbReference>
<dbReference type="PANTHER" id="PTHR30204">
    <property type="entry name" value="REDOX-CYCLING DRUG-SENSING TRANSCRIPTIONAL ACTIVATOR SOXR"/>
    <property type="match status" value="1"/>
</dbReference>
<dbReference type="InterPro" id="IPR009061">
    <property type="entry name" value="DNA-bd_dom_put_sf"/>
</dbReference>
<organism evidence="5 6">
    <name type="scientific">Hyphococcus luteus</name>
    <dbReference type="NCBI Taxonomy" id="2058213"/>
    <lineage>
        <taxon>Bacteria</taxon>
        <taxon>Pseudomonadati</taxon>
        <taxon>Pseudomonadota</taxon>
        <taxon>Alphaproteobacteria</taxon>
        <taxon>Parvularculales</taxon>
        <taxon>Parvularculaceae</taxon>
        <taxon>Hyphococcus</taxon>
    </lineage>
</organism>
<evidence type="ECO:0000256" key="3">
    <source>
        <dbReference type="ARBA" id="ARBA00023163"/>
    </source>
</evidence>
<feature type="domain" description="HTH merR-type" evidence="4">
    <location>
        <begin position="5"/>
        <end position="74"/>
    </location>
</feature>
<dbReference type="OrthoDB" id="9802944at2"/>
<dbReference type="GO" id="GO:0003677">
    <property type="term" value="F:DNA binding"/>
    <property type="evidence" value="ECO:0007669"/>
    <property type="project" value="UniProtKB-KW"/>
</dbReference>
<dbReference type="SMART" id="SM00422">
    <property type="entry name" value="HTH_MERR"/>
    <property type="match status" value="1"/>
</dbReference>
<keyword evidence="1" id="KW-0805">Transcription regulation</keyword>
<dbReference type="InterPro" id="IPR047057">
    <property type="entry name" value="MerR_fam"/>
</dbReference>
<dbReference type="Gene3D" id="1.10.1660.10">
    <property type="match status" value="1"/>
</dbReference>
<dbReference type="PROSITE" id="PS00552">
    <property type="entry name" value="HTH_MERR_1"/>
    <property type="match status" value="1"/>
</dbReference>
<proteinExistence type="predicted"/>
<dbReference type="GO" id="GO:0003700">
    <property type="term" value="F:DNA-binding transcription factor activity"/>
    <property type="evidence" value="ECO:0007669"/>
    <property type="project" value="InterPro"/>
</dbReference>
<dbReference type="Pfam" id="PF00376">
    <property type="entry name" value="MerR"/>
    <property type="match status" value="1"/>
</dbReference>
<dbReference type="AlphaFoldDB" id="A0A2S7K1E0"/>
<evidence type="ECO:0000259" key="4">
    <source>
        <dbReference type="PROSITE" id="PS50937"/>
    </source>
</evidence>
<keyword evidence="3" id="KW-0804">Transcription</keyword>
<dbReference type="PANTHER" id="PTHR30204:SF94">
    <property type="entry name" value="HEAVY METAL-DEPENDENT TRANSCRIPTIONAL REGULATOR HI_0293-RELATED"/>
    <property type="match status" value="1"/>
</dbReference>
<dbReference type="InterPro" id="IPR000551">
    <property type="entry name" value="MerR-type_HTH_dom"/>
</dbReference>
<dbReference type="PRINTS" id="PR00040">
    <property type="entry name" value="HTHMERR"/>
</dbReference>
<dbReference type="PROSITE" id="PS50937">
    <property type="entry name" value="HTH_MERR_2"/>
    <property type="match status" value="1"/>
</dbReference>
<evidence type="ECO:0000256" key="1">
    <source>
        <dbReference type="ARBA" id="ARBA00023015"/>
    </source>
</evidence>
<dbReference type="EMBL" id="PJCH01000015">
    <property type="protein sequence ID" value="PQA86323.1"/>
    <property type="molecule type" value="Genomic_DNA"/>
</dbReference>
<keyword evidence="2" id="KW-0238">DNA-binding</keyword>
<comment type="caution">
    <text evidence="5">The sequence shown here is derived from an EMBL/GenBank/DDBJ whole genome shotgun (WGS) entry which is preliminary data.</text>
</comment>
<gene>
    <name evidence="5" type="ORF">CW354_18445</name>
</gene>
<dbReference type="CDD" id="cd04785">
    <property type="entry name" value="HTH_CadR-PbrR-like"/>
    <property type="match status" value="1"/>
</dbReference>
<dbReference type="SUPFAM" id="SSF46955">
    <property type="entry name" value="Putative DNA-binding domain"/>
    <property type="match status" value="1"/>
</dbReference>
<name>A0A2S7K1E0_9PROT</name>
<dbReference type="Proteomes" id="UP000239504">
    <property type="component" value="Unassembled WGS sequence"/>
</dbReference>
<sequence length="132" mass="14998">MDGYELTIGKLSDQTGVKIETIRYYEKIGLMPAPPRTESGRRMYNDALADRLRFIRRGRELGFSLDDIRTLLGLEDQKPTCAEVFDITSAHVDLIRTKITDLKKLEKTLSTVAKECSRNKTPDCAIIKTLFS</sequence>
<accession>A0A2S7K1E0</accession>
<protein>
    <submittedName>
        <fullName evidence="5">MerR family transcriptional regulator</fullName>
    </submittedName>
</protein>
<evidence type="ECO:0000256" key="2">
    <source>
        <dbReference type="ARBA" id="ARBA00023125"/>
    </source>
</evidence>
<dbReference type="Pfam" id="PF09278">
    <property type="entry name" value="MerR-DNA-bind"/>
    <property type="match status" value="1"/>
</dbReference>
<evidence type="ECO:0000313" key="5">
    <source>
        <dbReference type="EMBL" id="PQA86323.1"/>
    </source>
</evidence>
<evidence type="ECO:0000313" key="6">
    <source>
        <dbReference type="Proteomes" id="UP000239504"/>
    </source>
</evidence>
<keyword evidence="6" id="KW-1185">Reference proteome</keyword>